<sequence length="96" mass="9681">MAIGEGPFSGGSLNPARSLGPAIVTGIWDDHWVYKLGPGLGAVLGGLTYELLFAGPTAREQLRASPPCRDVGIVETTSASGSSLAGPRPPPAPGVD</sequence>
<dbReference type="SUPFAM" id="SSF81338">
    <property type="entry name" value="Aquaporin-like"/>
    <property type="match status" value="1"/>
</dbReference>
<evidence type="ECO:0000256" key="1">
    <source>
        <dbReference type="ARBA" id="ARBA00004141"/>
    </source>
</evidence>
<organism evidence="7 8">
    <name type="scientific">Alligator sinensis</name>
    <name type="common">Chinese alligator</name>
    <dbReference type="NCBI Taxonomy" id="38654"/>
    <lineage>
        <taxon>Eukaryota</taxon>
        <taxon>Metazoa</taxon>
        <taxon>Chordata</taxon>
        <taxon>Craniata</taxon>
        <taxon>Vertebrata</taxon>
        <taxon>Euteleostomi</taxon>
        <taxon>Archelosauria</taxon>
        <taxon>Archosauria</taxon>
        <taxon>Crocodylia</taxon>
        <taxon>Alligatoridae</taxon>
        <taxon>Alligatorinae</taxon>
        <taxon>Alligator</taxon>
    </lineage>
</organism>
<dbReference type="PANTHER" id="PTHR19139:SF177">
    <property type="entry name" value="AQUAPORIN 14"/>
    <property type="match status" value="1"/>
</dbReference>
<proteinExistence type="inferred from homology"/>
<keyword evidence="4" id="KW-1133">Transmembrane helix</keyword>
<evidence type="ECO:0000256" key="4">
    <source>
        <dbReference type="ARBA" id="ARBA00022989"/>
    </source>
</evidence>
<evidence type="ECO:0000256" key="6">
    <source>
        <dbReference type="SAM" id="MobiDB-lite"/>
    </source>
</evidence>
<dbReference type="KEGG" id="asn:112547925"/>
<dbReference type="RefSeq" id="XP_025047159.1">
    <property type="nucleotide sequence ID" value="XM_025191374.1"/>
</dbReference>
<keyword evidence="3" id="KW-0812">Transmembrane</keyword>
<evidence type="ECO:0000313" key="7">
    <source>
        <dbReference type="Proteomes" id="UP000189705"/>
    </source>
</evidence>
<gene>
    <name evidence="8" type="primary">LOC112547925</name>
</gene>
<keyword evidence="7" id="KW-1185">Reference proteome</keyword>
<dbReference type="PANTHER" id="PTHR19139">
    <property type="entry name" value="AQUAPORIN TRANSPORTER"/>
    <property type="match status" value="1"/>
</dbReference>
<evidence type="ECO:0000256" key="2">
    <source>
        <dbReference type="ARBA" id="ARBA00006175"/>
    </source>
</evidence>
<dbReference type="InParanoid" id="A0A3Q0FIR0"/>
<reference evidence="8" key="1">
    <citation type="submission" date="2025-08" db="UniProtKB">
        <authorList>
            <consortium name="RefSeq"/>
        </authorList>
    </citation>
    <scope>IDENTIFICATION</scope>
</reference>
<dbReference type="InterPro" id="IPR034294">
    <property type="entry name" value="Aquaporin_transptr"/>
</dbReference>
<evidence type="ECO:0000256" key="5">
    <source>
        <dbReference type="ARBA" id="ARBA00023136"/>
    </source>
</evidence>
<dbReference type="GeneID" id="112547925"/>
<comment type="subcellular location">
    <subcellularLocation>
        <location evidence="1">Membrane</location>
        <topology evidence="1">Multi-pass membrane protein</topology>
    </subcellularLocation>
</comment>
<feature type="region of interest" description="Disordered" evidence="6">
    <location>
        <begin position="64"/>
        <end position="96"/>
    </location>
</feature>
<feature type="compositionally biased region" description="Pro residues" evidence="6">
    <location>
        <begin position="87"/>
        <end position="96"/>
    </location>
</feature>
<dbReference type="InterPro" id="IPR000425">
    <property type="entry name" value="MIP"/>
</dbReference>
<name>A0A3Q0FIR0_ALLSI</name>
<protein>
    <submittedName>
        <fullName evidence="8">Probable aquaporin TIP4-3</fullName>
    </submittedName>
</protein>
<dbReference type="InterPro" id="IPR023271">
    <property type="entry name" value="Aquaporin-like"/>
</dbReference>
<dbReference type="Gene3D" id="1.20.1080.10">
    <property type="entry name" value="Glycerol uptake facilitator protein"/>
    <property type="match status" value="1"/>
</dbReference>
<evidence type="ECO:0000256" key="3">
    <source>
        <dbReference type="ARBA" id="ARBA00022692"/>
    </source>
</evidence>
<accession>A0A3Q0FIR0</accession>
<dbReference type="AlphaFoldDB" id="A0A3Q0FIR0"/>
<dbReference type="Pfam" id="PF00230">
    <property type="entry name" value="MIP"/>
    <property type="match status" value="1"/>
</dbReference>
<dbReference type="GO" id="GO:0005886">
    <property type="term" value="C:plasma membrane"/>
    <property type="evidence" value="ECO:0007669"/>
    <property type="project" value="TreeGrafter"/>
</dbReference>
<keyword evidence="5" id="KW-0472">Membrane</keyword>
<comment type="similarity">
    <text evidence="2">Belongs to the MIP/aquaporin (TC 1.A.8) family.</text>
</comment>
<dbReference type="Proteomes" id="UP000189705">
    <property type="component" value="Unplaced"/>
</dbReference>
<dbReference type="STRING" id="38654.A0A3Q0FIR0"/>
<dbReference type="GO" id="GO:0015250">
    <property type="term" value="F:water channel activity"/>
    <property type="evidence" value="ECO:0007669"/>
    <property type="project" value="TreeGrafter"/>
</dbReference>
<evidence type="ECO:0000313" key="8">
    <source>
        <dbReference type="RefSeq" id="XP_025047159.1"/>
    </source>
</evidence>